<organism evidence="2 3">
    <name type="scientific">Solanum verrucosum</name>
    <dbReference type="NCBI Taxonomy" id="315347"/>
    <lineage>
        <taxon>Eukaryota</taxon>
        <taxon>Viridiplantae</taxon>
        <taxon>Streptophyta</taxon>
        <taxon>Embryophyta</taxon>
        <taxon>Tracheophyta</taxon>
        <taxon>Spermatophyta</taxon>
        <taxon>Magnoliopsida</taxon>
        <taxon>eudicotyledons</taxon>
        <taxon>Gunneridae</taxon>
        <taxon>Pentapetalae</taxon>
        <taxon>asterids</taxon>
        <taxon>lamiids</taxon>
        <taxon>Solanales</taxon>
        <taxon>Solanaceae</taxon>
        <taxon>Solanoideae</taxon>
        <taxon>Solaneae</taxon>
        <taxon>Solanum</taxon>
    </lineage>
</organism>
<dbReference type="InterPro" id="IPR008700">
    <property type="entry name" value="TypeIII_avirulence_cleave"/>
</dbReference>
<dbReference type="PANTHER" id="PTHR33699">
    <property type="entry name" value="EXPRESSED PROTEIN"/>
    <property type="match status" value="1"/>
</dbReference>
<dbReference type="Pfam" id="PF05627">
    <property type="entry name" value="AvrRpt-cleavage"/>
    <property type="match status" value="1"/>
</dbReference>
<evidence type="ECO:0000313" key="2">
    <source>
        <dbReference type="EMBL" id="WMV36096.1"/>
    </source>
</evidence>
<dbReference type="PANTHER" id="PTHR33699:SF20">
    <property type="entry name" value="RIN4 PATHOGENIC TYPE III EFFECTOR AVIRULENCE FACTOR AVR CLEAVAGE SITE DOMAIN-CONTAINING PROTEIN"/>
    <property type="match status" value="1"/>
</dbReference>
<evidence type="ECO:0000313" key="3">
    <source>
        <dbReference type="Proteomes" id="UP001234989"/>
    </source>
</evidence>
<reference evidence="2" key="1">
    <citation type="submission" date="2023-08" db="EMBL/GenBank/DDBJ databases">
        <title>A de novo genome assembly of Solanum verrucosum Schlechtendal, a Mexican diploid species geographically isolated from the other diploid A-genome species in potato relatives.</title>
        <authorList>
            <person name="Hosaka K."/>
        </authorList>
    </citation>
    <scope>NUCLEOTIDE SEQUENCE</scope>
    <source>
        <tissue evidence="2">Young leaves</tissue>
    </source>
</reference>
<keyword evidence="3" id="KW-1185">Reference proteome</keyword>
<protein>
    <recommendedName>
        <fullName evidence="1">RIN4 pathogenic type III effector avirulence factor Avr cleavage site domain-containing protein</fullName>
    </recommendedName>
</protein>
<dbReference type="AlphaFoldDB" id="A0AAF0TXB5"/>
<sequence>MSCILLFLPLNTTPKTKTFTTLKQTFFRSFKNTLTFLCISSRIQNNKPFSPKRELKILRTMEENRYYLKRSQVPAFGSWDCNDNDFPIPFTECFESARQAGLIHYTYSQDSDLYVTGDLYQNHVVTPTMIVVPRRKKKGSYKEGRKEGWVMCDNCEKESPRHVSVPLSPLPTARHVHRKPVDEDLYKISPDLLYPKSKMKGIRGFISSCLMPSCGC</sequence>
<dbReference type="Proteomes" id="UP001234989">
    <property type="component" value="Chromosome 6"/>
</dbReference>
<name>A0AAF0TXB5_SOLVR</name>
<accession>A0AAF0TXB5</accession>
<proteinExistence type="predicted"/>
<feature type="domain" description="RIN4 pathogenic type III effector avirulence factor Avr cleavage site" evidence="1">
    <location>
        <begin position="69"/>
        <end position="99"/>
    </location>
</feature>
<dbReference type="EMBL" id="CP133617">
    <property type="protein sequence ID" value="WMV36096.1"/>
    <property type="molecule type" value="Genomic_DNA"/>
</dbReference>
<evidence type="ECO:0000259" key="1">
    <source>
        <dbReference type="Pfam" id="PF05627"/>
    </source>
</evidence>
<gene>
    <name evidence="2" type="ORF">MTR67_029481</name>
</gene>